<evidence type="ECO:0000313" key="2">
    <source>
        <dbReference type="Proteomes" id="UP000004621"/>
    </source>
</evidence>
<gene>
    <name evidence="1" type="ORF">NEISUBOT_03204</name>
</gene>
<dbReference type="Proteomes" id="UP000004621">
    <property type="component" value="Unassembled WGS sequence"/>
</dbReference>
<dbReference type="AlphaFoldDB" id="A0A9W5ISZ3"/>
<organism evidence="1 2">
    <name type="scientific">Neisseria subflava NJ9703</name>
    <dbReference type="NCBI Taxonomy" id="546268"/>
    <lineage>
        <taxon>Bacteria</taxon>
        <taxon>Pseudomonadati</taxon>
        <taxon>Pseudomonadota</taxon>
        <taxon>Betaproteobacteria</taxon>
        <taxon>Neisseriales</taxon>
        <taxon>Neisseriaceae</taxon>
        <taxon>Neisseria</taxon>
    </lineage>
</organism>
<sequence length="39" mass="4536">MMLFFRRIWIAIIVERRGGTKHSGGAWVKTPFAAKLFDK</sequence>
<evidence type="ECO:0000313" key="1">
    <source>
        <dbReference type="EMBL" id="EFC53203.1"/>
    </source>
</evidence>
<comment type="caution">
    <text evidence="1">The sequence shown here is derived from an EMBL/GenBank/DDBJ whole genome shotgun (WGS) entry which is preliminary data.</text>
</comment>
<accession>A0A9W5ISZ3</accession>
<protein>
    <submittedName>
        <fullName evidence="1">Uncharacterized protein</fullName>
    </submittedName>
</protein>
<dbReference type="EMBL" id="ACEO02000001">
    <property type="protein sequence ID" value="EFC53203.1"/>
    <property type="molecule type" value="Genomic_DNA"/>
</dbReference>
<name>A0A9W5ISZ3_NEISU</name>
<reference evidence="1 2" key="1">
    <citation type="submission" date="2010-01" db="EMBL/GenBank/DDBJ databases">
        <authorList>
            <person name="Weinstock G."/>
            <person name="Sodergren E."/>
            <person name="Clifton S."/>
            <person name="Fulton L."/>
            <person name="Fulton B."/>
            <person name="Courtney L."/>
            <person name="Fronick C."/>
            <person name="Harrison M."/>
            <person name="Strong C."/>
            <person name="Farmer C."/>
            <person name="Delahaunty K."/>
            <person name="Markovic C."/>
            <person name="Hall O."/>
            <person name="Minx P."/>
            <person name="Tomlinson C."/>
            <person name="Mitreva M."/>
            <person name="Nelson J."/>
            <person name="Hou S."/>
            <person name="Wollam A."/>
            <person name="Pepin K.H."/>
            <person name="Johnson M."/>
            <person name="Bhonagiri V."/>
            <person name="Nash W.E."/>
            <person name="Warren W."/>
            <person name="Chinwalla A."/>
            <person name="Mardis E.R."/>
            <person name="Wilson R.K."/>
        </authorList>
    </citation>
    <scope>NUCLEOTIDE SEQUENCE [LARGE SCALE GENOMIC DNA]</scope>
    <source>
        <strain evidence="1 2">NJ9703</strain>
    </source>
</reference>
<proteinExistence type="predicted"/>